<protein>
    <submittedName>
        <fullName evidence="1">DUF2750 domain-containing protein</fullName>
    </submittedName>
</protein>
<keyword evidence="2" id="KW-1185">Reference proteome</keyword>
<sequence>MTELTSDEFVSLSKLQPEERFDYALEKIVENGELWGLFGENGWLLLQAEEDACLPIWPSESFAKAWEKDDFPDCKPKKISLDAWLNQWLPGMEQNKTLILVFPLNEDEEGIMLDAQEIRECFNEQITPSE</sequence>
<dbReference type="InterPro" id="IPR021284">
    <property type="entry name" value="DUF2750"/>
</dbReference>
<evidence type="ECO:0000313" key="1">
    <source>
        <dbReference type="EMBL" id="GAA0857258.1"/>
    </source>
</evidence>
<proteinExistence type="predicted"/>
<dbReference type="RefSeq" id="WP_343859949.1">
    <property type="nucleotide sequence ID" value="NZ_BAAAFD010000006.1"/>
</dbReference>
<organism evidence="1 2">
    <name type="scientific">Aliiglaciecola litoralis</name>
    <dbReference type="NCBI Taxonomy" id="582857"/>
    <lineage>
        <taxon>Bacteria</taxon>
        <taxon>Pseudomonadati</taxon>
        <taxon>Pseudomonadota</taxon>
        <taxon>Gammaproteobacteria</taxon>
        <taxon>Alteromonadales</taxon>
        <taxon>Alteromonadaceae</taxon>
        <taxon>Aliiglaciecola</taxon>
    </lineage>
</organism>
<reference evidence="2" key="1">
    <citation type="journal article" date="2019" name="Int. J. Syst. Evol. Microbiol.">
        <title>The Global Catalogue of Microorganisms (GCM) 10K type strain sequencing project: providing services to taxonomists for standard genome sequencing and annotation.</title>
        <authorList>
            <consortium name="The Broad Institute Genomics Platform"/>
            <consortium name="The Broad Institute Genome Sequencing Center for Infectious Disease"/>
            <person name="Wu L."/>
            <person name="Ma J."/>
        </authorList>
    </citation>
    <scope>NUCLEOTIDE SEQUENCE [LARGE SCALE GENOMIC DNA]</scope>
    <source>
        <strain evidence="2">JCM 15896</strain>
    </source>
</reference>
<dbReference type="Pfam" id="PF11042">
    <property type="entry name" value="DUF2750"/>
    <property type="match status" value="1"/>
</dbReference>
<comment type="caution">
    <text evidence="1">The sequence shown here is derived from an EMBL/GenBank/DDBJ whole genome shotgun (WGS) entry which is preliminary data.</text>
</comment>
<accession>A0ABP3WW60</accession>
<evidence type="ECO:0000313" key="2">
    <source>
        <dbReference type="Proteomes" id="UP001500359"/>
    </source>
</evidence>
<gene>
    <name evidence="1" type="ORF">GCM10009114_22300</name>
</gene>
<dbReference type="EMBL" id="BAAAFD010000006">
    <property type="protein sequence ID" value="GAA0857258.1"/>
    <property type="molecule type" value="Genomic_DNA"/>
</dbReference>
<name>A0ABP3WW60_9ALTE</name>
<dbReference type="Proteomes" id="UP001500359">
    <property type="component" value="Unassembled WGS sequence"/>
</dbReference>